<keyword evidence="2" id="KW-1185">Reference proteome</keyword>
<organism evidence="1 2">
    <name type="scientific">Methanobacterium spitsbergense</name>
    <dbReference type="NCBI Taxonomy" id="2874285"/>
    <lineage>
        <taxon>Archaea</taxon>
        <taxon>Methanobacteriati</taxon>
        <taxon>Methanobacteriota</taxon>
        <taxon>Methanomada group</taxon>
        <taxon>Methanobacteria</taxon>
        <taxon>Methanobacteriales</taxon>
        <taxon>Methanobacteriaceae</taxon>
        <taxon>Methanobacterium</taxon>
    </lineage>
</organism>
<comment type="caution">
    <text evidence="1">The sequence shown here is derived from an EMBL/GenBank/DDBJ whole genome shotgun (WGS) entry which is preliminary data.</text>
</comment>
<protein>
    <submittedName>
        <fullName evidence="1">Uncharacterized protein</fullName>
    </submittedName>
</protein>
<sequence>MFDYAANAVLYINMEEIISRVDEEDLNDFLGKDPELSIDPNKLGKS</sequence>
<dbReference type="Proteomes" id="UP000825933">
    <property type="component" value="Unassembled WGS sequence"/>
</dbReference>
<dbReference type="RefSeq" id="WP_223791941.1">
    <property type="nucleotide sequence ID" value="NZ_JAIOUQ010000012.1"/>
</dbReference>
<evidence type="ECO:0000313" key="1">
    <source>
        <dbReference type="EMBL" id="MBZ2166390.1"/>
    </source>
</evidence>
<evidence type="ECO:0000313" key="2">
    <source>
        <dbReference type="Proteomes" id="UP000825933"/>
    </source>
</evidence>
<reference evidence="2" key="1">
    <citation type="journal article" date="2022" name="Microbiol. Resour. Announc.">
        <title>Draft Genome Sequence of a Methanogenic Archaeon from West Spitsbergen Permafrost.</title>
        <authorList>
            <person name="Trubitsyn V."/>
            <person name="Rivkina E."/>
            <person name="Shcherbakova V."/>
        </authorList>
    </citation>
    <scope>NUCLEOTIDE SEQUENCE [LARGE SCALE GENOMIC DNA]</scope>
    <source>
        <strain evidence="2">VT</strain>
    </source>
</reference>
<dbReference type="AlphaFoldDB" id="A0A8T5UYZ5"/>
<name>A0A8T5UYZ5_9EURY</name>
<dbReference type="EMBL" id="JAIOUQ010000012">
    <property type="protein sequence ID" value="MBZ2166390.1"/>
    <property type="molecule type" value="Genomic_DNA"/>
</dbReference>
<proteinExistence type="predicted"/>
<accession>A0A8T5UYZ5</accession>
<gene>
    <name evidence="1" type="ORF">K8N75_10105</name>
</gene>